<dbReference type="Proteomes" id="UP000298493">
    <property type="component" value="Unassembled WGS sequence"/>
</dbReference>
<protein>
    <submittedName>
        <fullName evidence="1">Uncharacterized protein</fullName>
    </submittedName>
</protein>
<accession>A0A4Z1PC45</accession>
<evidence type="ECO:0000313" key="2">
    <source>
        <dbReference type="Proteomes" id="UP000298493"/>
    </source>
</evidence>
<reference evidence="1 2" key="1">
    <citation type="submission" date="2019-04" db="EMBL/GenBank/DDBJ databases">
        <title>High contiguity whole genome sequence and gene annotation resource for two Venturia nashicola isolates.</title>
        <authorList>
            <person name="Prokchorchik M."/>
            <person name="Won K."/>
            <person name="Lee Y."/>
            <person name="Choi E.D."/>
            <person name="Segonzac C."/>
            <person name="Sohn K.H."/>
        </authorList>
    </citation>
    <scope>NUCLEOTIDE SEQUENCE [LARGE SCALE GENOMIC DNA]</scope>
    <source>
        <strain evidence="1 2">PRI2</strain>
    </source>
</reference>
<organism evidence="1 2">
    <name type="scientific">Venturia nashicola</name>
    <dbReference type="NCBI Taxonomy" id="86259"/>
    <lineage>
        <taxon>Eukaryota</taxon>
        <taxon>Fungi</taxon>
        <taxon>Dikarya</taxon>
        <taxon>Ascomycota</taxon>
        <taxon>Pezizomycotina</taxon>
        <taxon>Dothideomycetes</taxon>
        <taxon>Pleosporomycetidae</taxon>
        <taxon>Venturiales</taxon>
        <taxon>Venturiaceae</taxon>
        <taxon>Venturia</taxon>
    </lineage>
</organism>
<comment type="caution">
    <text evidence="1">The sequence shown here is derived from an EMBL/GenBank/DDBJ whole genome shotgun (WGS) entry which is preliminary data.</text>
</comment>
<proteinExistence type="predicted"/>
<dbReference type="EMBL" id="SNSC02000014">
    <property type="protein sequence ID" value="TID18578.1"/>
    <property type="molecule type" value="Genomic_DNA"/>
</dbReference>
<sequence>MCCTIPTWEEERGNIQKTTVEAMAIGSSRAEFMLKSSRQSCFHESLQRPVETNLHITASPAENASRVETSGPVGFRGFMFTTCRLINNPSP</sequence>
<keyword evidence="2" id="KW-1185">Reference proteome</keyword>
<name>A0A4Z1PC45_9PEZI</name>
<dbReference type="AlphaFoldDB" id="A0A4Z1PC45"/>
<evidence type="ECO:0000313" key="1">
    <source>
        <dbReference type="EMBL" id="TID18578.1"/>
    </source>
</evidence>
<gene>
    <name evidence="1" type="ORF">E6O75_ATG06654</name>
</gene>